<evidence type="ECO:0000313" key="6">
    <source>
        <dbReference type="Proteomes" id="UP000029736"/>
    </source>
</evidence>
<dbReference type="InterPro" id="IPR019492">
    <property type="entry name" value="Cyclo-malto-dextrinase_C"/>
</dbReference>
<dbReference type="GO" id="GO:0016798">
    <property type="term" value="F:hydrolase activity, acting on glycosyl bonds"/>
    <property type="evidence" value="ECO:0007669"/>
    <property type="project" value="UniProtKB-KW"/>
</dbReference>
<reference evidence="5 6" key="1">
    <citation type="journal article" date="2014" name="Int. J. Syst. Evol. Microbiol.">
        <title>Phaeodactylibacter xiamenensis gen. nov., sp. nov., a member of the family Saprospiraceae isolated from the marine alga Phaeodactylum tricornutum.</title>
        <authorList>
            <person name="Chen Z.Jr."/>
            <person name="Lei X."/>
            <person name="Lai Q."/>
            <person name="Li Y."/>
            <person name="Zhang B."/>
            <person name="Zhang J."/>
            <person name="Zhang H."/>
            <person name="Yang L."/>
            <person name="Zheng W."/>
            <person name="Tian Y."/>
            <person name="Yu Z."/>
            <person name="Xu H.Jr."/>
            <person name="Zheng T."/>
        </authorList>
    </citation>
    <scope>NUCLEOTIDE SEQUENCE [LARGE SCALE GENOMIC DNA]</scope>
    <source>
        <strain evidence="5 6">KD52</strain>
    </source>
</reference>
<dbReference type="SUPFAM" id="SSF81296">
    <property type="entry name" value="E set domains"/>
    <property type="match status" value="1"/>
</dbReference>
<gene>
    <name evidence="5" type="ORF">IX84_05230</name>
</gene>
<dbReference type="AlphaFoldDB" id="A0A098SAM2"/>
<dbReference type="EMBL" id="JPOS01000012">
    <property type="protein sequence ID" value="KGE89165.1"/>
    <property type="molecule type" value="Genomic_DNA"/>
</dbReference>
<comment type="caution">
    <text evidence="5">The sequence shown here is derived from an EMBL/GenBank/DDBJ whole genome shotgun (WGS) entry which is preliminary data.</text>
</comment>
<dbReference type="InterPro" id="IPR014756">
    <property type="entry name" value="Ig_E-set"/>
</dbReference>
<keyword evidence="5" id="KW-0456">Lyase</keyword>
<sequence length="617" mass="70620">MQRLTILALLTIWSAALFAQSPLQRVEPPNWWAGMHNPELELLLYGDNLAQYKAALSDYKGVKITSTVRVQNPNYLFVNLELAEGVEPGIFQVQLLDGKDVVASYDYELREREPGSALRESFTPADVMYLITPDRFANGNPDNDAVAGMMEKPDRDFKGGRHGGDIQGIIDQLDYIDDMGFTAIWLNPVLENDMPDYSYHGYAATDFYKVDQRFGSNEEYLDLIQRAKDKDIKIIMDMILNHCGSEHWFVKDMPTDDWINFGGEYVNTSHRRNTVQDIHASEYDKRMFSDGWFVETMPDMNQRNPLLATYLIQNTIWWIEYSGLSGIRMDTYPYPDKDFMTEWTCALRAEYPNFNTVGEEWVTNPAIVSYWQEGKDNHDDYTSCLPSLMDFPIQFALTQGLVQEEKQYGSGLIELYKMLTQDFLYADPYSLVTFPDNHDMDRFYTQVNEDLDLFKMGVAYILTLRGTPQLYYGTEILMDNEGYPGDHGIIRTDFPGGWAGDEVNGFTGKGLTEDQKEAKAYIKKLLNWRKTSEAIHHGKLMQFVPDGGFYVTFRYTDTSKVMTILNKNEEATPLQLDRFAEMLGGTKQGKDIMTGKAYKTSGTINVPGKSAMILEIE</sequence>
<dbReference type="InterPro" id="IPR017853">
    <property type="entry name" value="GH"/>
</dbReference>
<dbReference type="Gene3D" id="2.60.40.1180">
    <property type="entry name" value="Golgi alpha-mannosidase II"/>
    <property type="match status" value="1"/>
</dbReference>
<dbReference type="SUPFAM" id="SSF51445">
    <property type="entry name" value="(Trans)glycosidases"/>
    <property type="match status" value="1"/>
</dbReference>
<name>A0A098SAM2_9BACT</name>
<dbReference type="Gene3D" id="2.60.40.10">
    <property type="entry name" value="Immunoglobulins"/>
    <property type="match status" value="1"/>
</dbReference>
<evidence type="ECO:0000256" key="1">
    <source>
        <dbReference type="ARBA" id="ARBA00022801"/>
    </source>
</evidence>
<dbReference type="InterPro" id="IPR006047">
    <property type="entry name" value="GH13_cat_dom"/>
</dbReference>
<dbReference type="CDD" id="cd11340">
    <property type="entry name" value="AmyAc_bac_CMD_like_3"/>
    <property type="match status" value="1"/>
</dbReference>
<dbReference type="GO" id="GO:0005975">
    <property type="term" value="P:carbohydrate metabolic process"/>
    <property type="evidence" value="ECO:0007669"/>
    <property type="project" value="InterPro"/>
</dbReference>
<dbReference type="Pfam" id="PF00128">
    <property type="entry name" value="Alpha-amylase"/>
    <property type="match status" value="1"/>
</dbReference>
<dbReference type="InterPro" id="IPR013780">
    <property type="entry name" value="Glyco_hydro_b"/>
</dbReference>
<evidence type="ECO:0000256" key="2">
    <source>
        <dbReference type="ARBA" id="ARBA00023295"/>
    </source>
</evidence>
<evidence type="ECO:0000259" key="4">
    <source>
        <dbReference type="SMART" id="SM00642"/>
    </source>
</evidence>
<dbReference type="InterPro" id="IPR013783">
    <property type="entry name" value="Ig-like_fold"/>
</dbReference>
<accession>A0A098SAM2</accession>
<dbReference type="Pfam" id="PF09087">
    <property type="entry name" value="Cyc-maltodext_N"/>
    <property type="match status" value="1"/>
</dbReference>
<dbReference type="Pfam" id="PF10438">
    <property type="entry name" value="Cyc-maltodext_C"/>
    <property type="match status" value="1"/>
</dbReference>
<dbReference type="STRING" id="1524460.IX84_05230"/>
<feature type="chain" id="PRO_5001940078" evidence="3">
    <location>
        <begin position="20"/>
        <end position="617"/>
    </location>
</feature>
<evidence type="ECO:0000313" key="5">
    <source>
        <dbReference type="EMBL" id="KGE89165.1"/>
    </source>
</evidence>
<dbReference type="Gene3D" id="3.20.20.80">
    <property type="entry name" value="Glycosidases"/>
    <property type="match status" value="1"/>
</dbReference>
<proteinExistence type="predicted"/>
<dbReference type="GO" id="GO:0016829">
    <property type="term" value="F:lyase activity"/>
    <property type="evidence" value="ECO:0007669"/>
    <property type="project" value="UniProtKB-KW"/>
</dbReference>
<dbReference type="SUPFAM" id="SSF51011">
    <property type="entry name" value="Glycosyl hydrolase domain"/>
    <property type="match status" value="1"/>
</dbReference>
<keyword evidence="3" id="KW-0732">Signal</keyword>
<keyword evidence="1" id="KW-0378">Hydrolase</keyword>
<dbReference type="PANTHER" id="PTHR10357">
    <property type="entry name" value="ALPHA-AMYLASE FAMILY MEMBER"/>
    <property type="match status" value="1"/>
</dbReference>
<dbReference type="Proteomes" id="UP000029736">
    <property type="component" value="Unassembled WGS sequence"/>
</dbReference>
<feature type="signal peptide" evidence="3">
    <location>
        <begin position="1"/>
        <end position="19"/>
    </location>
</feature>
<evidence type="ECO:0000256" key="3">
    <source>
        <dbReference type="SAM" id="SignalP"/>
    </source>
</evidence>
<feature type="domain" description="Glycosyl hydrolase family 13 catalytic" evidence="4">
    <location>
        <begin position="130"/>
        <end position="529"/>
    </location>
</feature>
<keyword evidence="2" id="KW-0326">Glycosidase</keyword>
<organism evidence="5 6">
    <name type="scientific">Phaeodactylibacter xiamenensis</name>
    <dbReference type="NCBI Taxonomy" id="1524460"/>
    <lineage>
        <taxon>Bacteria</taxon>
        <taxon>Pseudomonadati</taxon>
        <taxon>Bacteroidota</taxon>
        <taxon>Saprospiria</taxon>
        <taxon>Saprospirales</taxon>
        <taxon>Haliscomenobacteraceae</taxon>
        <taxon>Phaeodactylibacter</taxon>
    </lineage>
</organism>
<dbReference type="SMART" id="SM00642">
    <property type="entry name" value="Aamy"/>
    <property type="match status" value="1"/>
</dbReference>
<dbReference type="InterPro" id="IPR015171">
    <property type="entry name" value="Cyc-maltodext_N"/>
</dbReference>
<dbReference type="PANTHER" id="PTHR10357:SF210">
    <property type="entry name" value="MALTODEXTRIN GLUCOSIDASE"/>
    <property type="match status" value="1"/>
</dbReference>
<keyword evidence="6" id="KW-1185">Reference proteome</keyword>
<dbReference type="OrthoDB" id="9805159at2"/>
<protein>
    <submittedName>
        <fullName evidence="5">Alpha-amlyase</fullName>
    </submittedName>
</protein>